<reference evidence="1 2" key="1">
    <citation type="journal article" date="2020" name="bioRxiv">
        <title>Sequence and annotation of 42 cannabis genomes reveals extensive copy number variation in cannabinoid synthesis and pathogen resistance genes.</title>
        <authorList>
            <person name="Mckernan K.J."/>
            <person name="Helbert Y."/>
            <person name="Kane L.T."/>
            <person name="Ebling H."/>
            <person name="Zhang L."/>
            <person name="Liu B."/>
            <person name="Eaton Z."/>
            <person name="Mclaughlin S."/>
            <person name="Kingan S."/>
            <person name="Baybayan P."/>
            <person name="Concepcion G."/>
            <person name="Jordan M."/>
            <person name="Riva A."/>
            <person name="Barbazuk W."/>
            <person name="Harkins T."/>
        </authorList>
    </citation>
    <scope>NUCLEOTIDE SEQUENCE [LARGE SCALE GENOMIC DNA]</scope>
    <source>
        <strain evidence="2">cv. Jamaican Lion 4</strain>
        <tissue evidence="1">Leaf</tissue>
    </source>
</reference>
<evidence type="ECO:0000313" key="2">
    <source>
        <dbReference type="Proteomes" id="UP000525078"/>
    </source>
</evidence>
<dbReference type="EMBL" id="JAATIP010000052">
    <property type="protein sequence ID" value="KAF4383709.1"/>
    <property type="molecule type" value="Genomic_DNA"/>
</dbReference>
<gene>
    <name evidence="1" type="ORF">F8388_014209</name>
</gene>
<protein>
    <submittedName>
        <fullName evidence="1">Uncharacterized protein</fullName>
    </submittedName>
</protein>
<dbReference type="AlphaFoldDB" id="A0A7J6GNM9"/>
<dbReference type="Proteomes" id="UP000525078">
    <property type="component" value="Unassembled WGS sequence"/>
</dbReference>
<evidence type="ECO:0000313" key="1">
    <source>
        <dbReference type="EMBL" id="KAF4383709.1"/>
    </source>
</evidence>
<sequence length="99" mass="10379">MPLATLGLLPRSQITIFPFTKLGSSELSMHSEAGSIPDLPGETPESFLPLPRTITAGKFLSMVPAPTEVIHGATLVTDIPLGPSFPAEDDTKTPLEAAP</sequence>
<organism evidence="1 2">
    <name type="scientific">Cannabis sativa</name>
    <name type="common">Hemp</name>
    <name type="synonym">Marijuana</name>
    <dbReference type="NCBI Taxonomy" id="3483"/>
    <lineage>
        <taxon>Eukaryota</taxon>
        <taxon>Viridiplantae</taxon>
        <taxon>Streptophyta</taxon>
        <taxon>Embryophyta</taxon>
        <taxon>Tracheophyta</taxon>
        <taxon>Spermatophyta</taxon>
        <taxon>Magnoliopsida</taxon>
        <taxon>eudicotyledons</taxon>
        <taxon>Gunneridae</taxon>
        <taxon>Pentapetalae</taxon>
        <taxon>rosids</taxon>
        <taxon>fabids</taxon>
        <taxon>Rosales</taxon>
        <taxon>Cannabaceae</taxon>
        <taxon>Cannabis</taxon>
    </lineage>
</organism>
<comment type="caution">
    <text evidence="1">The sequence shown here is derived from an EMBL/GenBank/DDBJ whole genome shotgun (WGS) entry which is preliminary data.</text>
</comment>
<name>A0A7J6GNM9_CANSA</name>
<proteinExistence type="predicted"/>
<accession>A0A7J6GNM9</accession>